<feature type="transmembrane region" description="Helical" evidence="1">
    <location>
        <begin position="48"/>
        <end position="68"/>
    </location>
</feature>
<keyword evidence="1" id="KW-0812">Transmembrane</keyword>
<evidence type="ECO:0000313" key="6">
    <source>
        <dbReference type="EMBL" id="WNL22740.1"/>
    </source>
</evidence>
<evidence type="ECO:0000313" key="3">
    <source>
        <dbReference type="EMBL" id="WNL15158.1"/>
    </source>
</evidence>
<organism evidence="3">
    <name type="scientific">Arcobacter sp. AZ-2023</name>
    <dbReference type="NCBI Taxonomy" id="3074453"/>
    <lineage>
        <taxon>Bacteria</taxon>
        <taxon>Pseudomonadati</taxon>
        <taxon>Campylobacterota</taxon>
        <taxon>Epsilonproteobacteria</taxon>
        <taxon>Campylobacterales</taxon>
        <taxon>Arcobacteraceae</taxon>
        <taxon>Arcobacter</taxon>
    </lineage>
</organism>
<dbReference type="EMBL" id="CP134849">
    <property type="protein sequence ID" value="WNL18960.1"/>
    <property type="molecule type" value="Genomic_DNA"/>
</dbReference>
<reference evidence="3" key="2">
    <citation type="submission" date="2023-09" db="EMBL/GenBank/DDBJ databases">
        <title>Characterization of Arcobacter Isolates from Retail Chicken Sold in Supermarkets in Tbilisi, Georgia.</title>
        <authorList>
            <person name="Matthias R."/>
            <person name="Zautner A.E."/>
        </authorList>
    </citation>
    <scope>NUCLEOTIDE SEQUENCE</scope>
    <source>
        <strain evidence="3">LEO 108</strain>
        <strain evidence="2">LEO 109</strain>
    </source>
</reference>
<dbReference type="EMBL" id="CP134850">
    <property type="protein sequence ID" value="WNL21099.1"/>
    <property type="molecule type" value="Genomic_DNA"/>
</dbReference>
<evidence type="ECO:0000313" key="7">
    <source>
        <dbReference type="EMBL" id="WNL26369.1"/>
    </source>
</evidence>
<keyword evidence="1" id="KW-1133">Transmembrane helix</keyword>
<evidence type="ECO:0000313" key="5">
    <source>
        <dbReference type="EMBL" id="WNL21099.1"/>
    </source>
</evidence>
<evidence type="ECO:0000313" key="4">
    <source>
        <dbReference type="EMBL" id="WNL18960.1"/>
    </source>
</evidence>
<proteinExistence type="predicted"/>
<accession>A0AA96CVJ3</accession>
<dbReference type="EMBL" id="CP134852">
    <property type="protein sequence ID" value="WNL26369.1"/>
    <property type="molecule type" value="Genomic_DNA"/>
</dbReference>
<dbReference type="EMBL" id="CP134851">
    <property type="protein sequence ID" value="WNL22740.1"/>
    <property type="molecule type" value="Genomic_DNA"/>
</dbReference>
<gene>
    <name evidence="3" type="ORF">RJG51_02950</name>
    <name evidence="2" type="ORF">RJG52_07205</name>
    <name evidence="4" type="ORF">RJG53_10290</name>
    <name evidence="6" type="ORF">RJG55_07210</name>
    <name evidence="5" type="ORF">RJG56_10170</name>
    <name evidence="7" type="ORF">RJG57_04165</name>
</gene>
<name>A0AA96CVJ3_9BACT</name>
<sequence>MDFLVKLHDKINKKLGNDKFVYSLNFFMLIFSLVFTAVFYYADNGNNNAFIRSGVALIISGVIVEYTLSSIKLYEYSNTVYVEGISIIKEKELPKKYKSQKMLAHFYILIGTLIWGFADLLPQSFYLLR</sequence>
<keyword evidence="1" id="KW-0472">Membrane</keyword>
<reference evidence="4" key="1">
    <citation type="submission" date="2023-09" db="EMBL/GenBank/DDBJ databases">
        <title>Arcobacter tbilisiensis sp. nov. isolated from chicken meat in Tbilisi, Georgia.</title>
        <authorList>
            <person name="Matthias R."/>
            <person name="Zautner A.E."/>
        </authorList>
    </citation>
    <scope>NUCLEOTIDE SEQUENCE</scope>
    <source>
        <strain evidence="7">LEO 70</strain>
        <strain evidence="6">LEO 74</strain>
        <strain evidence="5">LEO 79</strain>
        <strain evidence="4">LEO 99</strain>
    </source>
</reference>
<evidence type="ECO:0000313" key="2">
    <source>
        <dbReference type="EMBL" id="WNL11715.1"/>
    </source>
</evidence>
<protein>
    <submittedName>
        <fullName evidence="3">Uncharacterized protein</fullName>
    </submittedName>
</protein>
<evidence type="ECO:0000256" key="1">
    <source>
        <dbReference type="SAM" id="Phobius"/>
    </source>
</evidence>
<feature type="transmembrane region" description="Helical" evidence="1">
    <location>
        <begin position="106"/>
        <end position="128"/>
    </location>
</feature>
<dbReference type="EMBL" id="CP134844">
    <property type="protein sequence ID" value="WNL11715.1"/>
    <property type="molecule type" value="Genomic_DNA"/>
</dbReference>
<dbReference type="AlphaFoldDB" id="A0AA96CVJ3"/>
<feature type="transmembrane region" description="Helical" evidence="1">
    <location>
        <begin position="20"/>
        <end position="42"/>
    </location>
</feature>
<dbReference type="EMBL" id="CP134845">
    <property type="protein sequence ID" value="WNL15158.1"/>
    <property type="molecule type" value="Genomic_DNA"/>
</dbReference>